<keyword evidence="1" id="KW-1133">Transmembrane helix</keyword>
<keyword evidence="1" id="KW-0812">Transmembrane</keyword>
<accession>A0A392RJS4</accession>
<evidence type="ECO:0000313" key="3">
    <source>
        <dbReference type="Proteomes" id="UP000265520"/>
    </source>
</evidence>
<feature type="non-terminal residue" evidence="2">
    <location>
        <position position="1"/>
    </location>
</feature>
<name>A0A392RJS4_9FABA</name>
<comment type="caution">
    <text evidence="2">The sequence shown here is derived from an EMBL/GenBank/DDBJ whole genome shotgun (WGS) entry which is preliminary data.</text>
</comment>
<proteinExistence type="predicted"/>
<evidence type="ECO:0000313" key="2">
    <source>
        <dbReference type="EMBL" id="MCI36499.1"/>
    </source>
</evidence>
<dbReference type="EMBL" id="LXQA010234329">
    <property type="protein sequence ID" value="MCI36499.1"/>
    <property type="molecule type" value="Genomic_DNA"/>
</dbReference>
<sequence>LVQPFGLQVVLVASVPEGHAQMQLICPCLQLYAQKFQSPYHQKYLSLLAASTLLLASFSLLLLFSSSLLLLSALLLQLN</sequence>
<evidence type="ECO:0000256" key="1">
    <source>
        <dbReference type="SAM" id="Phobius"/>
    </source>
</evidence>
<reference evidence="2 3" key="1">
    <citation type="journal article" date="2018" name="Front. Plant Sci.">
        <title>Red Clover (Trifolium pratense) and Zigzag Clover (T. medium) - A Picture of Genomic Similarities and Differences.</title>
        <authorList>
            <person name="Dluhosova J."/>
            <person name="Istvanek J."/>
            <person name="Nedelnik J."/>
            <person name="Repkova J."/>
        </authorList>
    </citation>
    <scope>NUCLEOTIDE SEQUENCE [LARGE SCALE GENOMIC DNA]</scope>
    <source>
        <strain evidence="3">cv. 10/8</strain>
        <tissue evidence="2">Leaf</tissue>
    </source>
</reference>
<keyword evidence="1" id="KW-0472">Membrane</keyword>
<dbReference type="AlphaFoldDB" id="A0A392RJS4"/>
<feature type="transmembrane region" description="Helical" evidence="1">
    <location>
        <begin position="44"/>
        <end position="76"/>
    </location>
</feature>
<organism evidence="2 3">
    <name type="scientific">Trifolium medium</name>
    <dbReference type="NCBI Taxonomy" id="97028"/>
    <lineage>
        <taxon>Eukaryota</taxon>
        <taxon>Viridiplantae</taxon>
        <taxon>Streptophyta</taxon>
        <taxon>Embryophyta</taxon>
        <taxon>Tracheophyta</taxon>
        <taxon>Spermatophyta</taxon>
        <taxon>Magnoliopsida</taxon>
        <taxon>eudicotyledons</taxon>
        <taxon>Gunneridae</taxon>
        <taxon>Pentapetalae</taxon>
        <taxon>rosids</taxon>
        <taxon>fabids</taxon>
        <taxon>Fabales</taxon>
        <taxon>Fabaceae</taxon>
        <taxon>Papilionoideae</taxon>
        <taxon>50 kb inversion clade</taxon>
        <taxon>NPAAA clade</taxon>
        <taxon>Hologalegina</taxon>
        <taxon>IRL clade</taxon>
        <taxon>Trifolieae</taxon>
        <taxon>Trifolium</taxon>
    </lineage>
</organism>
<dbReference type="Proteomes" id="UP000265520">
    <property type="component" value="Unassembled WGS sequence"/>
</dbReference>
<keyword evidence="3" id="KW-1185">Reference proteome</keyword>
<protein>
    <submittedName>
        <fullName evidence="2">Uncharacterized protein</fullName>
    </submittedName>
</protein>